<keyword evidence="3" id="KW-0498">Mitosis</keyword>
<evidence type="ECO:0000313" key="9">
    <source>
        <dbReference type="EMBL" id="KDO28200.1"/>
    </source>
</evidence>
<dbReference type="GO" id="GO:0007076">
    <property type="term" value="P:mitotic chromosome condensation"/>
    <property type="evidence" value="ECO:0007669"/>
    <property type="project" value="InterPro"/>
</dbReference>
<dbReference type="GO" id="GO:0010032">
    <property type="term" value="P:meiotic chromosome condensation"/>
    <property type="evidence" value="ECO:0007669"/>
    <property type="project" value="TreeGrafter"/>
</dbReference>
<dbReference type="GO" id="GO:0000779">
    <property type="term" value="C:condensed chromosome, centromeric region"/>
    <property type="evidence" value="ECO:0007669"/>
    <property type="project" value="TreeGrafter"/>
</dbReference>
<protein>
    <recommendedName>
        <fullName evidence="8">Condensin complex subunit 1 C-terminal domain-containing protein</fullName>
    </recommendedName>
</protein>
<organism evidence="9 10">
    <name type="scientific">Saprolegnia parasitica (strain CBS 223.65)</name>
    <dbReference type="NCBI Taxonomy" id="695850"/>
    <lineage>
        <taxon>Eukaryota</taxon>
        <taxon>Sar</taxon>
        <taxon>Stramenopiles</taxon>
        <taxon>Oomycota</taxon>
        <taxon>Saprolegniomycetes</taxon>
        <taxon>Saprolegniales</taxon>
        <taxon>Saprolegniaceae</taxon>
        <taxon>Saprolegnia</taxon>
    </lineage>
</organism>
<keyword evidence="10" id="KW-1185">Reference proteome</keyword>
<dbReference type="Gene3D" id="1.25.10.10">
    <property type="entry name" value="Leucine-rich Repeat Variant"/>
    <property type="match status" value="1"/>
</dbReference>
<feature type="region of interest" description="Disordered" evidence="7">
    <location>
        <begin position="1216"/>
        <end position="1361"/>
    </location>
</feature>
<dbReference type="Proteomes" id="UP000030745">
    <property type="component" value="Unassembled WGS sequence"/>
</dbReference>
<dbReference type="OMA" id="KYRQFAV"/>
<dbReference type="InterPro" id="IPR011989">
    <property type="entry name" value="ARM-like"/>
</dbReference>
<dbReference type="GO" id="GO:0051301">
    <property type="term" value="P:cell division"/>
    <property type="evidence" value="ECO:0007669"/>
    <property type="project" value="UniProtKB-KW"/>
</dbReference>
<dbReference type="GO" id="GO:0000796">
    <property type="term" value="C:condensin complex"/>
    <property type="evidence" value="ECO:0007669"/>
    <property type="project" value="TreeGrafter"/>
</dbReference>
<gene>
    <name evidence="9" type="ORF">SPRG_06249</name>
</gene>
<dbReference type="PANTHER" id="PTHR14222:SF1">
    <property type="entry name" value="CONDENSIN-2 COMPLEX SUBUNIT D3"/>
    <property type="match status" value="1"/>
</dbReference>
<dbReference type="RefSeq" id="XP_012201025.1">
    <property type="nucleotide sequence ID" value="XM_012345635.1"/>
</dbReference>
<evidence type="ECO:0000256" key="5">
    <source>
        <dbReference type="ARBA" id="ARBA00023242"/>
    </source>
</evidence>
<dbReference type="InterPro" id="IPR032682">
    <property type="entry name" value="Cnd1_C"/>
</dbReference>
<dbReference type="InterPro" id="IPR026971">
    <property type="entry name" value="CND1/NCAPD3"/>
</dbReference>
<evidence type="ECO:0000313" key="10">
    <source>
        <dbReference type="Proteomes" id="UP000030745"/>
    </source>
</evidence>
<comment type="subcellular location">
    <subcellularLocation>
        <location evidence="1">Nucleus</location>
    </subcellularLocation>
</comment>
<reference evidence="9 10" key="1">
    <citation type="journal article" date="2013" name="PLoS Genet.">
        <title>Distinctive expansion of potential virulence genes in the genome of the oomycete fish pathogen Saprolegnia parasitica.</title>
        <authorList>
            <person name="Jiang R.H."/>
            <person name="de Bruijn I."/>
            <person name="Haas B.J."/>
            <person name="Belmonte R."/>
            <person name="Lobach L."/>
            <person name="Christie J."/>
            <person name="van den Ackerveken G."/>
            <person name="Bottin A."/>
            <person name="Bulone V."/>
            <person name="Diaz-Moreno S.M."/>
            <person name="Dumas B."/>
            <person name="Fan L."/>
            <person name="Gaulin E."/>
            <person name="Govers F."/>
            <person name="Grenville-Briggs L.J."/>
            <person name="Horner N.R."/>
            <person name="Levin J.Z."/>
            <person name="Mammella M."/>
            <person name="Meijer H.J."/>
            <person name="Morris P."/>
            <person name="Nusbaum C."/>
            <person name="Oome S."/>
            <person name="Phillips A.J."/>
            <person name="van Rooyen D."/>
            <person name="Rzeszutek E."/>
            <person name="Saraiva M."/>
            <person name="Secombes C.J."/>
            <person name="Seidl M.F."/>
            <person name="Snel B."/>
            <person name="Stassen J.H."/>
            <person name="Sykes S."/>
            <person name="Tripathy S."/>
            <person name="van den Berg H."/>
            <person name="Vega-Arreguin J.C."/>
            <person name="Wawra S."/>
            <person name="Young S.K."/>
            <person name="Zeng Q."/>
            <person name="Dieguez-Uribeondo J."/>
            <person name="Russ C."/>
            <person name="Tyler B.M."/>
            <person name="van West P."/>
        </authorList>
    </citation>
    <scope>NUCLEOTIDE SEQUENCE [LARGE SCALE GENOMIC DNA]</scope>
    <source>
        <strain evidence="9 10">CBS 223.65</strain>
    </source>
</reference>
<name>A0A067CGD4_SAPPC</name>
<evidence type="ECO:0000256" key="3">
    <source>
        <dbReference type="ARBA" id="ARBA00022776"/>
    </source>
</evidence>
<evidence type="ECO:0000256" key="7">
    <source>
        <dbReference type="SAM" id="MobiDB-lite"/>
    </source>
</evidence>
<dbReference type="GeneID" id="24128605"/>
<dbReference type="Pfam" id="PF12717">
    <property type="entry name" value="Cnd1"/>
    <property type="match status" value="1"/>
</dbReference>
<keyword evidence="2" id="KW-0132">Cell division</keyword>
<proteinExistence type="predicted"/>
<dbReference type="SUPFAM" id="SSF48371">
    <property type="entry name" value="ARM repeat"/>
    <property type="match status" value="1"/>
</dbReference>
<feature type="domain" description="Condensin complex subunit 1 C-terminal" evidence="8">
    <location>
        <begin position="909"/>
        <end position="994"/>
    </location>
</feature>
<keyword evidence="4" id="KW-0226">DNA condensation</keyword>
<dbReference type="VEuPathDB" id="FungiDB:SPRG_06249"/>
<dbReference type="KEGG" id="spar:SPRG_06249"/>
<feature type="compositionally biased region" description="Acidic residues" evidence="7">
    <location>
        <begin position="1290"/>
        <end position="1300"/>
    </location>
</feature>
<evidence type="ECO:0000256" key="6">
    <source>
        <dbReference type="ARBA" id="ARBA00023306"/>
    </source>
</evidence>
<evidence type="ECO:0000256" key="4">
    <source>
        <dbReference type="ARBA" id="ARBA00023067"/>
    </source>
</evidence>
<dbReference type="STRING" id="695850.A0A067CGD4"/>
<dbReference type="OrthoDB" id="10263978at2759"/>
<evidence type="ECO:0000256" key="2">
    <source>
        <dbReference type="ARBA" id="ARBA00022618"/>
    </source>
</evidence>
<evidence type="ECO:0000256" key="1">
    <source>
        <dbReference type="ARBA" id="ARBA00004123"/>
    </source>
</evidence>
<keyword evidence="6" id="KW-0131">Cell cycle</keyword>
<sequence>MTTRASARAALWTDLSRSLSALELWEVPEEILVDIYSHLMQGLSTPDAEEGYDYLRDVSKDALSALAGTFTAVLESTCETPETSKQFWQCVLTSIMQQRDAVDDNDDDDEEASGGSHRHLLVALHLIIAHALGMDKAAAGIVPTMEAMEIGLMAAHVYLVWLQIPGGSAFGVFIPFLYREVLRLLHAWATLMYSPDSDVADPNMPRQLKRKQHQTRRAPVQSPALVASGQRVLDSLVATTTHVALQHDALTPTIDALLSVVNFMLLRAAPTELPLQILKTICLHQSPDAVHLVLGRLIPGVALRDNALPTGPWDKLRHAHVFHTWALDAIDGILREMPASNEDNDDDDDDDEPIPDELVLCVLQQLCLRIPDKSDDRKKVCAGIQQLLSHHILHRPPSLSMFLTFLDSYARHEKVKYRQFAVELLADLVLEPSVFGAADGDNDSFLGLVPLLRILGHRACDRVSTVRTKSIAGIAALLSFGTINSEHASQKQFASVLAETLTSSAVVCPTSLRSATVHAQLLALCRDRLFDDKTYVRRASLQVLEVLLLRHADADVLGDIHGRCADPSIIVRKQAMLTLTTLLTASPNDKDIQVTWNLGVLPLVLDPEATVQTSCLGLVEKILLERLLQWHKKHATDAFVAAVYAQLAHLDSFLIRFLQKAVRLLVQRGDVSAAKLVRHAIDGVRSRTDDKWTISWVLLDELACRSDVLDDVSAADAKVVAGCWADRTPTPRDLHNDVDDDNVLRILRVLCALAEKLPTAQATELATGLQDALQGFAHSLNLIPVALQGLHGIHGGSAWRSSLYDACASVLDADAPSWPTVERALQTMGDLVLLDVDDRASTALPRSLVARLQRYLLPRLAADVAETPASIRALAFVAVGKACLADEAFAKESITMFMRELQTSPIEAIRSNILLVLGDLCIRWTSVVDVYIPTIASSLLDRSHAVRRNTLLLFSQLLLQDYVKWKESLLHYFLRALVDPHEEMASLAQHILSGPLLLKTPSLFTMKFVEAVFVFNNVPTPSLTGVISTPMLQNLSLSGNLHFPKRLVIYRFLLQHMRDEQKLQVSMKLVTEVLDDVVDGTLRLASDPTTISENSIEAVLQDALILLSSPEIRLSAPKDRDEELLEAGDTPASTLQDAKRSLLSKMSRKNFIENVVPVVIGLKHTLQAKRSPVMRYLMHCIKELFAFYKAEVHDILAADPQLAKEVLYDLRQFEQTTTRRPAPPVTTSFASQRASLGGLSTKKAAMMTPLTRIQREHDKRRDTSDAGLSDNLAKTLFLSPKPGHNKSESEDNNDEDEDDVEVPKTLPRPVQQWNVSVESPYVKQAAPREGATAQTLDFADVSSDDAYESPSSPVPAEQPGV</sequence>
<dbReference type="EMBL" id="KK583212">
    <property type="protein sequence ID" value="KDO28200.1"/>
    <property type="molecule type" value="Genomic_DNA"/>
</dbReference>
<dbReference type="InterPro" id="IPR016024">
    <property type="entry name" value="ARM-type_fold"/>
</dbReference>
<evidence type="ECO:0000259" key="8">
    <source>
        <dbReference type="Pfam" id="PF12717"/>
    </source>
</evidence>
<keyword evidence="5" id="KW-0539">Nucleus</keyword>
<accession>A0A067CGD4</accession>
<dbReference type="GO" id="GO:0005634">
    <property type="term" value="C:nucleus"/>
    <property type="evidence" value="ECO:0007669"/>
    <property type="project" value="UniProtKB-SubCell"/>
</dbReference>
<dbReference type="PANTHER" id="PTHR14222">
    <property type="entry name" value="CONDENSIN"/>
    <property type="match status" value="1"/>
</dbReference>
<dbReference type="GO" id="GO:0042393">
    <property type="term" value="F:histone binding"/>
    <property type="evidence" value="ECO:0007669"/>
    <property type="project" value="TreeGrafter"/>
</dbReference>
<feature type="compositionally biased region" description="Basic and acidic residues" evidence="7">
    <location>
        <begin position="1253"/>
        <end position="1264"/>
    </location>
</feature>